<keyword evidence="2" id="KW-0812">Transmembrane</keyword>
<accession>A0A6S6SNH3</accession>
<dbReference type="GO" id="GO:0005886">
    <property type="term" value="C:plasma membrane"/>
    <property type="evidence" value="ECO:0007669"/>
    <property type="project" value="InterPro"/>
</dbReference>
<keyword evidence="4" id="KW-0472">Membrane</keyword>
<sequence length="603" mass="68087">MALNLESDFSGEYLNPKKLLSDSSLKISKFNALEINLGELTPLNLKILTSNEGLNLDISSKKLQTKLLSRDYNTFDFVMKSDAIYPHKIVKLPKELKGKFIKLDLKGDVSLKEQYFNVKGLLEANKKFKLEVDALSNREGLKATLFTKELEAEIKGDLKSKNINAKLKVDSLAKLQKEFLALYKFEPLKVEGGLRLNGTLRGEKVEATLVSEKLDFVGFAIGKLLIDAHYEKELLSIKKLNFETIGFKDSSLNQKFYLNQTALVSLGEEKKLLLDMHPKILIKGNGKEENLKAIVQIEDLPLGYPAYGKTRLSCDIDYIQTGSKKKIIGGIFLDKLRVFYESKFLDPSRDNDVVIVSKNKKLKELNDVFLNDTFIDLGIYSKEAEYKTKDIDLKFNTYIKAQKSFGKALKLLGKVDEISGRVEQSPKFFTVVDSSIVFQGREEINPLLDLTIEHELTDILITINVHGNAKRPKITFSSEPPLPKKDILSYLLLGVSSANLGKNQGSLGREVQLFIMNQAARDLAYEVELDRVFVKDDGTGEGYAVQVGKKINEDTMFIIENSTEGNSFILEYDVSKNIKIEVGQHQKTVPSQSIDIYFRKKFK</sequence>
<evidence type="ECO:0000256" key="1">
    <source>
        <dbReference type="ARBA" id="ARBA00004167"/>
    </source>
</evidence>
<dbReference type="EMBL" id="CACVAZ010000034">
    <property type="protein sequence ID" value="CAA6806957.1"/>
    <property type="molecule type" value="Genomic_DNA"/>
</dbReference>
<evidence type="ECO:0000259" key="5">
    <source>
        <dbReference type="Pfam" id="PF04357"/>
    </source>
</evidence>
<evidence type="ECO:0000256" key="3">
    <source>
        <dbReference type="ARBA" id="ARBA00022989"/>
    </source>
</evidence>
<dbReference type="InterPro" id="IPR007452">
    <property type="entry name" value="TamB_C"/>
</dbReference>
<organism evidence="6">
    <name type="scientific">uncultured Sulfurovum sp</name>
    <dbReference type="NCBI Taxonomy" id="269237"/>
    <lineage>
        <taxon>Bacteria</taxon>
        <taxon>Pseudomonadati</taxon>
        <taxon>Campylobacterota</taxon>
        <taxon>Epsilonproteobacteria</taxon>
        <taxon>Campylobacterales</taxon>
        <taxon>Sulfurovaceae</taxon>
        <taxon>Sulfurovum</taxon>
        <taxon>environmental samples</taxon>
    </lineage>
</organism>
<protein>
    <recommendedName>
        <fullName evidence="5">Translocation and assembly module TamB C-terminal domain-containing protein</fullName>
    </recommendedName>
</protein>
<gene>
    <name evidence="6" type="ORF">HELGO_WM33526</name>
</gene>
<evidence type="ECO:0000313" key="6">
    <source>
        <dbReference type="EMBL" id="CAA6806957.1"/>
    </source>
</evidence>
<proteinExistence type="predicted"/>
<evidence type="ECO:0000256" key="4">
    <source>
        <dbReference type="ARBA" id="ARBA00023136"/>
    </source>
</evidence>
<name>A0A6S6SNH3_9BACT</name>
<dbReference type="GO" id="GO:0009306">
    <property type="term" value="P:protein secretion"/>
    <property type="evidence" value="ECO:0007669"/>
    <property type="project" value="InterPro"/>
</dbReference>
<reference evidence="6" key="1">
    <citation type="submission" date="2020-01" db="EMBL/GenBank/DDBJ databases">
        <authorList>
            <person name="Meier V. D."/>
            <person name="Meier V D."/>
        </authorList>
    </citation>
    <scope>NUCLEOTIDE SEQUENCE</scope>
    <source>
        <strain evidence="6">HLG_WM_MAG_02</strain>
    </source>
</reference>
<dbReference type="Pfam" id="PF04357">
    <property type="entry name" value="TamB"/>
    <property type="match status" value="1"/>
</dbReference>
<dbReference type="AlphaFoldDB" id="A0A6S6SNH3"/>
<comment type="subcellular location">
    <subcellularLocation>
        <location evidence="1">Membrane</location>
        <topology evidence="1">Single-pass membrane protein</topology>
    </subcellularLocation>
</comment>
<keyword evidence="3" id="KW-1133">Transmembrane helix</keyword>
<evidence type="ECO:0000256" key="2">
    <source>
        <dbReference type="ARBA" id="ARBA00022692"/>
    </source>
</evidence>
<feature type="domain" description="Translocation and assembly module TamB C-terminal" evidence="5">
    <location>
        <begin position="401"/>
        <end position="602"/>
    </location>
</feature>